<sequence>MVKFLTLGVMGWILTAVGWFLSPTISLLVNKFIEYLDPDTRRMLRNLESVTVPDLISTLRSLEEPRIMLTAAERNKGHERSESDLKGLEKLTKHLKSALYEAEDILDLVEYRQKEKTRARGGKSHRCSFFSSFISRCRGGLESLYRRVRHLFHTCINYCSESWFKKWIDTLKAMPRQWFQSLRNWMHHRFYTCITFFRESWFGQWINSTLETKLLPCLDCWVRPFFNTCITRCSESRFGQWMYTPRAALLRRMRRLILRRMRRFNRKIRRSSAQLLPRFFTTGSNANQGSLIVTVSNAIVALRSATSDWSYERLGQQNFNLGDIYCDMLRVRRKDLSEDPSTEEELKKKLEGKRFLLVLYDIWVNNDTRDGWESLRKVLDAGKSGSRILATAQSEEAIEVLGALAKDRIPIPDLDADKYLNLLMHHALQGAPDTDGKYTTVGSQIADKLHRSPIAAVAVAKGLQNKSIELWKETLNLSVLNETMGALWWSYQQLDPDTRQCFAYCSTFPKGYKLARDELVRMWIAQGFVDTNMRTEDDLDALGRRCFDQLLKSSFIQAKGTGLFGPEVFMIHDLLHTLAERIAVGDFFTIDVKGKLQDIPQEVRHLFIETNNRAEITEKILGLKNLRTLIIVEKYGSNDGTTSATPRTSNEKHDLVKERIFKTMFRKLKKLRVLKVEVKYDNKLVFTLPDSIGEMKHLRYLSFQSLSNLELIFPCTFSKLYHMQILDAYKLTFPCAEDMAGGLIDLRHSSSHLNFPNIGKLTSLQTMPRFVVRRQEQEGFELKQLEDLNNLCGTLMIEGLGLVGSKKDALEANLDKKTQLTSLKLDFGNEHICNPEVEAEILDGLSPPRYLEDLTIGKYNGSWYPSWMLSPEHPVTKCLILNNCFLPATIPEYSRFFKSLHDLRISNSDSESLPENMECLTSLKYLWIDECNKIKDIPTLPKSLYSICIYSCHVLSSTCQEQGHGNWQKIQKVPKKNIE</sequence>
<evidence type="ECO:0000259" key="3">
    <source>
        <dbReference type="Pfam" id="PF23559"/>
    </source>
</evidence>
<dbReference type="Pfam" id="PF25019">
    <property type="entry name" value="LRR_R13L1-DRL21"/>
    <property type="match status" value="1"/>
</dbReference>
<dbReference type="OrthoDB" id="696178at2759"/>
<dbReference type="PROSITE" id="PS51450">
    <property type="entry name" value="LRR"/>
    <property type="match status" value="1"/>
</dbReference>
<comment type="caution">
    <text evidence="5">The sequence shown here is derived from an EMBL/GenBank/DDBJ whole genome shotgun (WGS) entry which is preliminary data.</text>
</comment>
<evidence type="ECO:0000313" key="5">
    <source>
        <dbReference type="EMBL" id="KAF8737425.1"/>
    </source>
</evidence>
<protein>
    <submittedName>
        <fullName evidence="5">Uncharacterized protein</fullName>
    </submittedName>
</protein>
<dbReference type="Proteomes" id="UP000636709">
    <property type="component" value="Unassembled WGS sequence"/>
</dbReference>
<dbReference type="SUPFAM" id="SSF52058">
    <property type="entry name" value="L domain-like"/>
    <property type="match status" value="1"/>
</dbReference>
<dbReference type="Pfam" id="PF23559">
    <property type="entry name" value="WHD_DRP"/>
    <property type="match status" value="1"/>
</dbReference>
<dbReference type="Gene3D" id="3.40.50.300">
    <property type="entry name" value="P-loop containing nucleotide triphosphate hydrolases"/>
    <property type="match status" value="1"/>
</dbReference>
<accession>A0A835FC72</accession>
<organism evidence="5 6">
    <name type="scientific">Digitaria exilis</name>
    <dbReference type="NCBI Taxonomy" id="1010633"/>
    <lineage>
        <taxon>Eukaryota</taxon>
        <taxon>Viridiplantae</taxon>
        <taxon>Streptophyta</taxon>
        <taxon>Embryophyta</taxon>
        <taxon>Tracheophyta</taxon>
        <taxon>Spermatophyta</taxon>
        <taxon>Magnoliopsida</taxon>
        <taxon>Liliopsida</taxon>
        <taxon>Poales</taxon>
        <taxon>Poaceae</taxon>
        <taxon>PACMAD clade</taxon>
        <taxon>Panicoideae</taxon>
        <taxon>Panicodae</taxon>
        <taxon>Paniceae</taxon>
        <taxon>Anthephorinae</taxon>
        <taxon>Digitaria</taxon>
    </lineage>
</organism>
<dbReference type="GO" id="GO:0098542">
    <property type="term" value="P:defense response to other organism"/>
    <property type="evidence" value="ECO:0007669"/>
    <property type="project" value="TreeGrafter"/>
</dbReference>
<dbReference type="InterPro" id="IPR036388">
    <property type="entry name" value="WH-like_DNA-bd_sf"/>
</dbReference>
<proteinExistence type="predicted"/>
<evidence type="ECO:0000259" key="4">
    <source>
        <dbReference type="Pfam" id="PF25019"/>
    </source>
</evidence>
<gene>
    <name evidence="5" type="ORF">HU200_014152</name>
</gene>
<dbReference type="GO" id="GO:0043531">
    <property type="term" value="F:ADP binding"/>
    <property type="evidence" value="ECO:0007669"/>
    <property type="project" value="InterPro"/>
</dbReference>
<dbReference type="InterPro" id="IPR002182">
    <property type="entry name" value="NB-ARC"/>
</dbReference>
<dbReference type="InterPro" id="IPR058922">
    <property type="entry name" value="WHD_DRP"/>
</dbReference>
<dbReference type="EMBL" id="JACEFO010001394">
    <property type="protein sequence ID" value="KAF8737425.1"/>
    <property type="molecule type" value="Genomic_DNA"/>
</dbReference>
<evidence type="ECO:0000259" key="2">
    <source>
        <dbReference type="Pfam" id="PF00931"/>
    </source>
</evidence>
<dbReference type="AlphaFoldDB" id="A0A835FC72"/>
<dbReference type="PANTHER" id="PTHR23155">
    <property type="entry name" value="DISEASE RESISTANCE PROTEIN RP"/>
    <property type="match status" value="1"/>
</dbReference>
<dbReference type="SUPFAM" id="SSF52540">
    <property type="entry name" value="P-loop containing nucleoside triphosphate hydrolases"/>
    <property type="match status" value="1"/>
</dbReference>
<feature type="domain" description="R13L1/DRL21-like LRR repeat region" evidence="4">
    <location>
        <begin position="782"/>
        <end position="884"/>
    </location>
</feature>
<dbReference type="PANTHER" id="PTHR23155:SF1058">
    <property type="entry name" value="OS11G0668100 PROTEIN"/>
    <property type="match status" value="1"/>
</dbReference>
<dbReference type="InterPro" id="IPR044974">
    <property type="entry name" value="Disease_R_plants"/>
</dbReference>
<evidence type="ECO:0000256" key="1">
    <source>
        <dbReference type="ARBA" id="ARBA00022821"/>
    </source>
</evidence>
<feature type="domain" description="Disease resistance protein winged helix" evidence="3">
    <location>
        <begin position="508"/>
        <end position="579"/>
    </location>
</feature>
<dbReference type="Pfam" id="PF00931">
    <property type="entry name" value="NB-ARC"/>
    <property type="match status" value="1"/>
</dbReference>
<keyword evidence="6" id="KW-1185">Reference proteome</keyword>
<dbReference type="InterPro" id="IPR027417">
    <property type="entry name" value="P-loop_NTPase"/>
</dbReference>
<dbReference type="Gene3D" id="3.80.10.10">
    <property type="entry name" value="Ribonuclease Inhibitor"/>
    <property type="match status" value="1"/>
</dbReference>
<feature type="domain" description="NB-ARC" evidence="2">
    <location>
        <begin position="336"/>
        <end position="427"/>
    </location>
</feature>
<dbReference type="InterPro" id="IPR056789">
    <property type="entry name" value="LRR_R13L1-DRL21"/>
</dbReference>
<reference evidence="5" key="1">
    <citation type="submission" date="2020-07" db="EMBL/GenBank/DDBJ databases">
        <title>Genome sequence and genetic diversity analysis of an under-domesticated orphan crop, white fonio (Digitaria exilis).</title>
        <authorList>
            <person name="Bennetzen J.L."/>
            <person name="Chen S."/>
            <person name="Ma X."/>
            <person name="Wang X."/>
            <person name="Yssel A.E.J."/>
            <person name="Chaluvadi S.R."/>
            <person name="Johnson M."/>
            <person name="Gangashetty P."/>
            <person name="Hamidou F."/>
            <person name="Sanogo M.D."/>
            <person name="Zwaenepoel A."/>
            <person name="Wallace J."/>
            <person name="Van De Peer Y."/>
            <person name="Van Deynze A."/>
        </authorList>
    </citation>
    <scope>NUCLEOTIDE SEQUENCE</scope>
    <source>
        <tissue evidence="5">Leaves</tissue>
    </source>
</reference>
<evidence type="ECO:0000313" key="6">
    <source>
        <dbReference type="Proteomes" id="UP000636709"/>
    </source>
</evidence>
<dbReference type="InterPro" id="IPR032675">
    <property type="entry name" value="LRR_dom_sf"/>
</dbReference>
<keyword evidence="1" id="KW-0611">Plant defense</keyword>
<dbReference type="InterPro" id="IPR001611">
    <property type="entry name" value="Leu-rich_rpt"/>
</dbReference>
<name>A0A835FC72_9POAL</name>
<dbReference type="Gene3D" id="1.10.10.10">
    <property type="entry name" value="Winged helix-like DNA-binding domain superfamily/Winged helix DNA-binding domain"/>
    <property type="match status" value="1"/>
</dbReference>